<sequence length="249" mass="28471">MYIVSEPSGLSERQQQRLTAENPAVYPPGYVLFLQQFGEGTYRGWMNVQLPDPDVLQPFAEYELWEHDEDSPITEQQIGECIAIGTTVDGDFLAVHHGVDGLLWLPRHAERIQAIPPEVWEQKEGGTYISLLDEIYRQMYGRSQEESVYYEPWTGTRNHLFLRLPPGTGQLTLPGLAAMCRAEFPPNLCIENPYTCLLFYRQLGGYIRLNLANQQEVAVFYEQSAEPVFTLMQQWLVSKGCERIPQNPG</sequence>
<gene>
    <name evidence="1" type="ORF">HQN87_14310</name>
</gene>
<comment type="caution">
    <text evidence="1">The sequence shown here is derived from an EMBL/GenBank/DDBJ whole genome shotgun (WGS) entry which is preliminary data.</text>
</comment>
<keyword evidence="2" id="KW-1185">Reference proteome</keyword>
<protein>
    <recommendedName>
        <fullName evidence="3">SMI1/KNR4 family protein</fullName>
    </recommendedName>
</protein>
<reference evidence="1 2" key="1">
    <citation type="submission" date="2020-05" db="EMBL/GenBank/DDBJ databases">
        <title>Paenibacillus glebae, sp. nov., Paenibacillus humi sp. nov., Paenibacillus pedi sp. nov., Paenibacillus terrestris sp. nov. and Paenibacillus terricola sp. nov., isolated from a forest top soil sample.</title>
        <authorList>
            <person name="Qi S."/>
            <person name="Carlier A."/>
            <person name="Cnockaert M."/>
            <person name="Vandamme P."/>
        </authorList>
    </citation>
    <scope>NUCLEOTIDE SEQUENCE [LARGE SCALE GENOMIC DNA]</scope>
    <source>
        <strain evidence="1 2">LMG 29502</strain>
    </source>
</reference>
<name>A0ABX2DPG9_9BACL</name>
<proteinExistence type="predicted"/>
<dbReference type="Proteomes" id="UP000711047">
    <property type="component" value="Unassembled WGS sequence"/>
</dbReference>
<evidence type="ECO:0000313" key="1">
    <source>
        <dbReference type="EMBL" id="NQX46512.1"/>
    </source>
</evidence>
<dbReference type="RefSeq" id="WP_173134267.1">
    <property type="nucleotide sequence ID" value="NZ_JABMKX010000007.1"/>
</dbReference>
<evidence type="ECO:0000313" key="2">
    <source>
        <dbReference type="Proteomes" id="UP000711047"/>
    </source>
</evidence>
<accession>A0ABX2DPG9</accession>
<dbReference type="EMBL" id="JABMKX010000007">
    <property type="protein sequence ID" value="NQX46512.1"/>
    <property type="molecule type" value="Genomic_DNA"/>
</dbReference>
<evidence type="ECO:0008006" key="3">
    <source>
        <dbReference type="Google" id="ProtNLM"/>
    </source>
</evidence>
<organism evidence="1 2">
    <name type="scientific">Paenibacillus tritici</name>
    <dbReference type="NCBI Taxonomy" id="1873425"/>
    <lineage>
        <taxon>Bacteria</taxon>
        <taxon>Bacillati</taxon>
        <taxon>Bacillota</taxon>
        <taxon>Bacilli</taxon>
        <taxon>Bacillales</taxon>
        <taxon>Paenibacillaceae</taxon>
        <taxon>Paenibacillus</taxon>
    </lineage>
</organism>